<dbReference type="GO" id="GO:0006357">
    <property type="term" value="P:regulation of transcription by RNA polymerase II"/>
    <property type="evidence" value="ECO:0007669"/>
    <property type="project" value="InterPro"/>
</dbReference>
<dbReference type="AlphaFoldDB" id="A0AAN8UQ99"/>
<keyword evidence="2 5" id="KW-0371">Homeobox</keyword>
<evidence type="ECO:0000313" key="5">
    <source>
        <dbReference type="EMBL" id="KAK6914398.1"/>
    </source>
</evidence>
<dbReference type="CDD" id="cd00086">
    <property type="entry name" value="homeodomain"/>
    <property type="match status" value="1"/>
</dbReference>
<dbReference type="Pfam" id="PF00046">
    <property type="entry name" value="Homeodomain"/>
    <property type="match status" value="1"/>
</dbReference>
<evidence type="ECO:0000313" key="6">
    <source>
        <dbReference type="Proteomes" id="UP001370490"/>
    </source>
</evidence>
<dbReference type="GO" id="GO:0003677">
    <property type="term" value="F:DNA binding"/>
    <property type="evidence" value="ECO:0007669"/>
    <property type="project" value="UniProtKB-KW"/>
</dbReference>
<proteinExistence type="predicted"/>
<comment type="subcellular location">
    <subcellularLocation>
        <location evidence="1 2">Nucleus</location>
    </subcellularLocation>
</comment>
<organism evidence="5 6">
    <name type="scientific">Dillenia turbinata</name>
    <dbReference type="NCBI Taxonomy" id="194707"/>
    <lineage>
        <taxon>Eukaryota</taxon>
        <taxon>Viridiplantae</taxon>
        <taxon>Streptophyta</taxon>
        <taxon>Embryophyta</taxon>
        <taxon>Tracheophyta</taxon>
        <taxon>Spermatophyta</taxon>
        <taxon>Magnoliopsida</taxon>
        <taxon>eudicotyledons</taxon>
        <taxon>Gunneridae</taxon>
        <taxon>Pentapetalae</taxon>
        <taxon>Dilleniales</taxon>
        <taxon>Dilleniaceae</taxon>
        <taxon>Dillenia</taxon>
    </lineage>
</organism>
<comment type="caution">
    <text evidence="5">The sequence shown here is derived from an EMBL/GenBank/DDBJ whole genome shotgun (WGS) entry which is preliminary data.</text>
</comment>
<dbReference type="Proteomes" id="UP001370490">
    <property type="component" value="Unassembled WGS sequence"/>
</dbReference>
<feature type="domain" description="Homeobox" evidence="4">
    <location>
        <begin position="3"/>
        <end position="38"/>
    </location>
</feature>
<name>A0AAN8UQ99_9MAGN</name>
<keyword evidence="2 5" id="KW-0238">DNA-binding</keyword>
<dbReference type="EMBL" id="JBAMMX010000026">
    <property type="protein sequence ID" value="KAK6914398.1"/>
    <property type="molecule type" value="Genomic_DNA"/>
</dbReference>
<evidence type="ECO:0000259" key="4">
    <source>
        <dbReference type="Pfam" id="PF00046"/>
    </source>
</evidence>
<feature type="region of interest" description="Disordered" evidence="3">
    <location>
        <begin position="51"/>
        <end position="103"/>
    </location>
</feature>
<dbReference type="PANTHER" id="PTHR36968">
    <property type="entry name" value="HOMEOBOX-DDT DOMAIN PROTEIN RLT2"/>
    <property type="match status" value="1"/>
</dbReference>
<protein>
    <submittedName>
        <fullName evidence="5">Homeobox domain</fullName>
    </submittedName>
</protein>
<reference evidence="5 6" key="1">
    <citation type="submission" date="2023-12" db="EMBL/GenBank/DDBJ databases">
        <title>A high-quality genome assembly for Dillenia turbinata (Dilleniales).</title>
        <authorList>
            <person name="Chanderbali A."/>
        </authorList>
    </citation>
    <scope>NUCLEOTIDE SEQUENCE [LARGE SCALE GENOMIC DNA]</scope>
    <source>
        <strain evidence="5">LSX21</strain>
        <tissue evidence="5">Leaf</tissue>
    </source>
</reference>
<dbReference type="Gene3D" id="1.10.10.60">
    <property type="entry name" value="Homeodomain-like"/>
    <property type="match status" value="1"/>
</dbReference>
<dbReference type="InterPro" id="IPR009057">
    <property type="entry name" value="Homeodomain-like_sf"/>
</dbReference>
<evidence type="ECO:0000256" key="3">
    <source>
        <dbReference type="SAM" id="MobiDB-lite"/>
    </source>
</evidence>
<keyword evidence="6" id="KW-1185">Reference proteome</keyword>
<dbReference type="InterPro" id="IPR001356">
    <property type="entry name" value="HD"/>
</dbReference>
<dbReference type="GO" id="GO:0005634">
    <property type="term" value="C:nucleus"/>
    <property type="evidence" value="ECO:0007669"/>
    <property type="project" value="UniProtKB-SubCell"/>
</dbReference>
<keyword evidence="2" id="KW-0539">Nucleus</keyword>
<dbReference type="PANTHER" id="PTHR36968:SF5">
    <property type="entry name" value="HOMEOBOX-DDT DOMAIN PROTEIN RLT2"/>
    <property type="match status" value="1"/>
</dbReference>
<dbReference type="SUPFAM" id="SSF46689">
    <property type="entry name" value="Homeodomain-like"/>
    <property type="match status" value="1"/>
</dbReference>
<evidence type="ECO:0000256" key="1">
    <source>
        <dbReference type="ARBA" id="ARBA00004123"/>
    </source>
</evidence>
<dbReference type="InterPro" id="IPR044977">
    <property type="entry name" value="RLT1-3"/>
</dbReference>
<sequence>MKTAYQLDLLEKTYAVKTYPSEALRADLSTKLGLTNRQLLKDRKALPLKWQRNEGAVGTPNSGGIGGDDVTRGKLGNEHDSGGSGSGSSPFGHGNGGGEPRRVTVLCGGVPMSKIIFHFLN</sequence>
<evidence type="ECO:0000256" key="2">
    <source>
        <dbReference type="RuleBase" id="RU000682"/>
    </source>
</evidence>
<accession>A0AAN8UQ99</accession>
<gene>
    <name evidence="5" type="ORF">RJ641_021719</name>
</gene>
<feature type="compositionally biased region" description="Basic and acidic residues" evidence="3">
    <location>
        <begin position="69"/>
        <end position="81"/>
    </location>
</feature>